<name>A0A3E4WHC3_9BACT</name>
<dbReference type="Pfam" id="PF20647">
    <property type="entry name" value="DUF6808"/>
    <property type="match status" value="1"/>
</dbReference>
<organism evidence="2 3">
    <name type="scientific">Phocaeicola plebeius</name>
    <dbReference type="NCBI Taxonomy" id="310297"/>
    <lineage>
        <taxon>Bacteria</taxon>
        <taxon>Pseudomonadati</taxon>
        <taxon>Bacteroidota</taxon>
        <taxon>Bacteroidia</taxon>
        <taxon>Bacteroidales</taxon>
        <taxon>Bacteroidaceae</taxon>
        <taxon>Phocaeicola</taxon>
    </lineage>
</organism>
<comment type="caution">
    <text evidence="2">The sequence shown here is derived from an EMBL/GenBank/DDBJ whole genome shotgun (WGS) entry which is preliminary data.</text>
</comment>
<proteinExistence type="predicted"/>
<dbReference type="InterPro" id="IPR049214">
    <property type="entry name" value="DUF6808"/>
</dbReference>
<protein>
    <recommendedName>
        <fullName evidence="1">DUF6808 domain-containing protein</fullName>
    </recommendedName>
</protein>
<gene>
    <name evidence="2" type="ORF">DXC17_04465</name>
</gene>
<evidence type="ECO:0000259" key="1">
    <source>
        <dbReference type="Pfam" id="PF20647"/>
    </source>
</evidence>
<feature type="domain" description="DUF6808" evidence="1">
    <location>
        <begin position="79"/>
        <end position="156"/>
    </location>
</feature>
<sequence length="158" mass="17932">MPNFMKYLPYLLIALLAFGLGWCSRSPTKGNIGKSDTVTSVHVVTKVDVDTMYILSPQPYLAWIDSSDTIHASDTCCHLREYKEYQDSNYYAKVSGVAPRLDEIRVYPRTIYQTEYICRDIVQKNKRWGLGLSAGYGIGRNGLSPILAVTVNYNLFQF</sequence>
<dbReference type="EMBL" id="QSTF01000007">
    <property type="protein sequence ID" value="RGM41572.1"/>
    <property type="molecule type" value="Genomic_DNA"/>
</dbReference>
<dbReference type="Proteomes" id="UP000260780">
    <property type="component" value="Unassembled WGS sequence"/>
</dbReference>
<dbReference type="AlphaFoldDB" id="A0A3E4WHC3"/>
<accession>A0A3E4WHC3</accession>
<evidence type="ECO:0000313" key="3">
    <source>
        <dbReference type="Proteomes" id="UP000260780"/>
    </source>
</evidence>
<reference evidence="2 3" key="1">
    <citation type="submission" date="2018-08" db="EMBL/GenBank/DDBJ databases">
        <title>A genome reference for cultivated species of the human gut microbiota.</title>
        <authorList>
            <person name="Zou Y."/>
            <person name="Xue W."/>
            <person name="Luo G."/>
        </authorList>
    </citation>
    <scope>NUCLEOTIDE SEQUENCE [LARGE SCALE GENOMIC DNA]</scope>
    <source>
        <strain evidence="2 3">OM08-14</strain>
    </source>
</reference>
<evidence type="ECO:0000313" key="2">
    <source>
        <dbReference type="EMBL" id="RGM41572.1"/>
    </source>
</evidence>